<sequence>MKQDDNPREPHSPTTNKSPTNPPAKRLDNGTPSSPPTGHYPVPNSPAKRPENRTLPPPHRHYPTCLPIHFPRHLHSCFEFSS</sequence>
<reference evidence="2" key="1">
    <citation type="submission" date="2023-10" db="EMBL/GenBank/DDBJ databases">
        <title>Genome assemblies of two species of porcelain crab, Petrolisthes cinctipes and Petrolisthes manimaculis (Anomura: Porcellanidae).</title>
        <authorList>
            <person name="Angst P."/>
        </authorList>
    </citation>
    <scope>NUCLEOTIDE SEQUENCE</scope>
    <source>
        <strain evidence="2">PB745_01</strain>
        <tissue evidence="2">Gill</tissue>
    </source>
</reference>
<organism evidence="2 3">
    <name type="scientific">Petrolisthes cinctipes</name>
    <name type="common">Flat porcelain crab</name>
    <dbReference type="NCBI Taxonomy" id="88211"/>
    <lineage>
        <taxon>Eukaryota</taxon>
        <taxon>Metazoa</taxon>
        <taxon>Ecdysozoa</taxon>
        <taxon>Arthropoda</taxon>
        <taxon>Crustacea</taxon>
        <taxon>Multicrustacea</taxon>
        <taxon>Malacostraca</taxon>
        <taxon>Eumalacostraca</taxon>
        <taxon>Eucarida</taxon>
        <taxon>Decapoda</taxon>
        <taxon>Pleocyemata</taxon>
        <taxon>Anomura</taxon>
        <taxon>Galatheoidea</taxon>
        <taxon>Porcellanidae</taxon>
        <taxon>Petrolisthes</taxon>
    </lineage>
</organism>
<dbReference type="Proteomes" id="UP001286313">
    <property type="component" value="Unassembled WGS sequence"/>
</dbReference>
<dbReference type="AlphaFoldDB" id="A0AAE1EGL9"/>
<accession>A0AAE1EGL9</accession>
<dbReference type="EMBL" id="JAWQEG010008477">
    <property type="protein sequence ID" value="KAK3850245.1"/>
    <property type="molecule type" value="Genomic_DNA"/>
</dbReference>
<evidence type="ECO:0000256" key="1">
    <source>
        <dbReference type="SAM" id="MobiDB-lite"/>
    </source>
</evidence>
<evidence type="ECO:0000313" key="2">
    <source>
        <dbReference type="EMBL" id="KAK3850245.1"/>
    </source>
</evidence>
<gene>
    <name evidence="2" type="ORF">Pcinc_043036</name>
</gene>
<keyword evidence="3" id="KW-1185">Reference proteome</keyword>
<protein>
    <submittedName>
        <fullName evidence="2">Uncharacterized protein</fullName>
    </submittedName>
</protein>
<proteinExistence type="predicted"/>
<comment type="caution">
    <text evidence="2">The sequence shown here is derived from an EMBL/GenBank/DDBJ whole genome shotgun (WGS) entry which is preliminary data.</text>
</comment>
<name>A0AAE1EGL9_PETCI</name>
<feature type="region of interest" description="Disordered" evidence="1">
    <location>
        <begin position="1"/>
        <end position="63"/>
    </location>
</feature>
<feature type="compositionally biased region" description="Basic and acidic residues" evidence="1">
    <location>
        <begin position="1"/>
        <end position="11"/>
    </location>
</feature>
<evidence type="ECO:0000313" key="3">
    <source>
        <dbReference type="Proteomes" id="UP001286313"/>
    </source>
</evidence>